<evidence type="ECO:0000313" key="9">
    <source>
        <dbReference type="EMBL" id="KIK99890.1"/>
    </source>
</evidence>
<dbReference type="InterPro" id="IPR043519">
    <property type="entry name" value="NT_sf"/>
</dbReference>
<dbReference type="InterPro" id="IPR002646">
    <property type="entry name" value="PolA_pol_head_dom"/>
</dbReference>
<accession>A0A0D0ECS7</accession>
<feature type="compositionally biased region" description="Basic and acidic residues" evidence="6">
    <location>
        <begin position="523"/>
        <end position="535"/>
    </location>
</feature>
<dbReference type="InterPro" id="IPR032828">
    <property type="entry name" value="PolyA_RNA-bd"/>
</dbReference>
<reference evidence="10" key="2">
    <citation type="submission" date="2015-01" db="EMBL/GenBank/DDBJ databases">
        <title>Evolutionary Origins and Diversification of the Mycorrhizal Mutualists.</title>
        <authorList>
            <consortium name="DOE Joint Genome Institute"/>
            <consortium name="Mycorrhizal Genomics Consortium"/>
            <person name="Kohler A."/>
            <person name="Kuo A."/>
            <person name="Nagy L.G."/>
            <person name="Floudas D."/>
            <person name="Copeland A."/>
            <person name="Barry K.W."/>
            <person name="Cichocki N."/>
            <person name="Veneault-Fourrey C."/>
            <person name="LaButti K."/>
            <person name="Lindquist E.A."/>
            <person name="Lipzen A."/>
            <person name="Lundell T."/>
            <person name="Morin E."/>
            <person name="Murat C."/>
            <person name="Riley R."/>
            <person name="Ohm R."/>
            <person name="Sun H."/>
            <person name="Tunlid A."/>
            <person name="Henrissat B."/>
            <person name="Grigoriev I.V."/>
            <person name="Hibbett D.S."/>
            <person name="Martin F."/>
        </authorList>
    </citation>
    <scope>NUCLEOTIDE SEQUENCE [LARGE SCALE GENOMIC DNA]</scope>
    <source>
        <strain evidence="10">Ve08.2h10</strain>
    </source>
</reference>
<evidence type="ECO:0000256" key="2">
    <source>
        <dbReference type="ARBA" id="ARBA00022679"/>
    </source>
</evidence>
<dbReference type="FunCoup" id="A0A0D0ECS7">
    <property type="interactions" value="513"/>
</dbReference>
<dbReference type="GO" id="GO:0052929">
    <property type="term" value="F:ATP:3'-cytidine-cytidine-tRNA adenylyltransferase activity"/>
    <property type="evidence" value="ECO:0007669"/>
    <property type="project" value="TreeGrafter"/>
</dbReference>
<dbReference type="Pfam" id="PF01743">
    <property type="entry name" value="PolyA_pol"/>
    <property type="match status" value="1"/>
</dbReference>
<feature type="domain" description="Poly A polymerase head" evidence="7">
    <location>
        <begin position="42"/>
        <end position="182"/>
    </location>
</feature>
<reference evidence="9 10" key="1">
    <citation type="submission" date="2014-04" db="EMBL/GenBank/DDBJ databases">
        <authorList>
            <consortium name="DOE Joint Genome Institute"/>
            <person name="Kuo A."/>
            <person name="Kohler A."/>
            <person name="Jargeat P."/>
            <person name="Nagy L.G."/>
            <person name="Floudas D."/>
            <person name="Copeland A."/>
            <person name="Barry K.W."/>
            <person name="Cichocki N."/>
            <person name="Veneault-Fourrey C."/>
            <person name="LaButti K."/>
            <person name="Lindquist E.A."/>
            <person name="Lipzen A."/>
            <person name="Lundell T."/>
            <person name="Morin E."/>
            <person name="Murat C."/>
            <person name="Sun H."/>
            <person name="Tunlid A."/>
            <person name="Henrissat B."/>
            <person name="Grigoriev I.V."/>
            <person name="Hibbett D.S."/>
            <person name="Martin F."/>
            <person name="Nordberg H.P."/>
            <person name="Cantor M.N."/>
            <person name="Hua S.X."/>
        </authorList>
    </citation>
    <scope>NUCLEOTIDE SEQUENCE [LARGE SCALE GENOMIC DNA]</scope>
    <source>
        <strain evidence="9 10">Ve08.2h10</strain>
    </source>
</reference>
<dbReference type="PANTHER" id="PTHR13734:SF5">
    <property type="entry name" value="CCA TRNA NUCLEOTIDYLTRANSFERASE, MITOCHONDRIAL"/>
    <property type="match status" value="1"/>
</dbReference>
<keyword evidence="3" id="KW-0547">Nucleotide-binding</keyword>
<name>A0A0D0ECS7_9AGAM</name>
<evidence type="ECO:0000256" key="6">
    <source>
        <dbReference type="SAM" id="MobiDB-lite"/>
    </source>
</evidence>
<organism evidence="9 10">
    <name type="scientific">Paxillus rubicundulus Ve08.2h10</name>
    <dbReference type="NCBI Taxonomy" id="930991"/>
    <lineage>
        <taxon>Eukaryota</taxon>
        <taxon>Fungi</taxon>
        <taxon>Dikarya</taxon>
        <taxon>Basidiomycota</taxon>
        <taxon>Agaricomycotina</taxon>
        <taxon>Agaricomycetes</taxon>
        <taxon>Agaricomycetidae</taxon>
        <taxon>Boletales</taxon>
        <taxon>Paxilineae</taxon>
        <taxon>Paxillaceae</taxon>
        <taxon>Paxillus</taxon>
    </lineage>
</organism>
<dbReference type="HOGENOM" id="CLU_019592_2_1_1"/>
<dbReference type="SUPFAM" id="SSF81301">
    <property type="entry name" value="Nucleotidyltransferase"/>
    <property type="match status" value="1"/>
</dbReference>
<dbReference type="Gene3D" id="1.10.3090.10">
    <property type="entry name" value="cca-adding enzyme, domain 2"/>
    <property type="match status" value="1"/>
</dbReference>
<feature type="domain" description="tRNA nucleotidyltransferase/poly(A) polymerase RNA and SrmB- binding" evidence="8">
    <location>
        <begin position="209"/>
        <end position="268"/>
    </location>
</feature>
<gene>
    <name evidence="9" type="ORF">PAXRUDRAFT_822251</name>
</gene>
<dbReference type="AlphaFoldDB" id="A0A0D0ECS7"/>
<evidence type="ECO:0000256" key="3">
    <source>
        <dbReference type="ARBA" id="ARBA00022741"/>
    </source>
</evidence>
<dbReference type="Proteomes" id="UP000054538">
    <property type="component" value="Unassembled WGS sequence"/>
</dbReference>
<dbReference type="GO" id="GO:0001680">
    <property type="term" value="P:tRNA 3'-terminal CCA addition"/>
    <property type="evidence" value="ECO:0007669"/>
    <property type="project" value="TreeGrafter"/>
</dbReference>
<dbReference type="GO" id="GO:0000166">
    <property type="term" value="F:nucleotide binding"/>
    <property type="evidence" value="ECO:0007669"/>
    <property type="project" value="UniProtKB-KW"/>
</dbReference>
<feature type="compositionally biased region" description="Basic residues" evidence="6">
    <location>
        <begin position="547"/>
        <end position="556"/>
    </location>
</feature>
<dbReference type="GO" id="GO:0005739">
    <property type="term" value="C:mitochondrion"/>
    <property type="evidence" value="ECO:0007669"/>
    <property type="project" value="UniProtKB-ARBA"/>
</dbReference>
<comment type="similarity">
    <text evidence="1 5">Belongs to the tRNA nucleotidyltransferase/poly(A) polymerase family.</text>
</comment>
<dbReference type="SUPFAM" id="SSF81891">
    <property type="entry name" value="Poly A polymerase C-terminal region-like"/>
    <property type="match status" value="1"/>
</dbReference>
<dbReference type="CDD" id="cd05398">
    <property type="entry name" value="NT_ClassII-CCAase"/>
    <property type="match status" value="1"/>
</dbReference>
<dbReference type="OrthoDB" id="445712at2759"/>
<dbReference type="InParanoid" id="A0A0D0ECS7"/>
<dbReference type="GO" id="GO:0052927">
    <property type="term" value="F:CC tRNA cytidylyltransferase activity"/>
    <property type="evidence" value="ECO:0007669"/>
    <property type="project" value="TreeGrafter"/>
</dbReference>
<evidence type="ECO:0008006" key="11">
    <source>
        <dbReference type="Google" id="ProtNLM"/>
    </source>
</evidence>
<dbReference type="Gene3D" id="3.30.460.10">
    <property type="entry name" value="Beta Polymerase, domain 2"/>
    <property type="match status" value="1"/>
</dbReference>
<dbReference type="PANTHER" id="PTHR13734">
    <property type="entry name" value="TRNA-NUCLEOTIDYLTRANSFERASE"/>
    <property type="match status" value="1"/>
</dbReference>
<evidence type="ECO:0000256" key="4">
    <source>
        <dbReference type="ARBA" id="ARBA00022884"/>
    </source>
</evidence>
<feature type="region of interest" description="Disordered" evidence="6">
    <location>
        <begin position="523"/>
        <end position="556"/>
    </location>
</feature>
<proteinExistence type="inferred from homology"/>
<dbReference type="STRING" id="930991.A0A0D0ECS7"/>
<dbReference type="Pfam" id="PF12627">
    <property type="entry name" value="PolyA_pol_RNAbd"/>
    <property type="match status" value="1"/>
</dbReference>
<evidence type="ECO:0000259" key="8">
    <source>
        <dbReference type="Pfam" id="PF12627"/>
    </source>
</evidence>
<sequence>MATRIAPQVHEIRLTDAENNLCNLLDEFTRHLKEEEGVVTTCRINGGWVRDKLLGHDCNDVDICLANMMGVPFVERFVTFLSEKKHLPVNKVTKIESNPEQSKHLETARTSLFDIDLDFVNLRSEEYAEHSRIPTEVKFGTPLEDALRRDITINTLFYNIHTRSVEDHTEKGLDDLRKGIIRTPLPSLQTFHDDPLRVIRCVRFASRLGFEMTPELQAAARDQGIQEALASKISRERIGEELDKMMNSVEPLRAVQIIHDLSLYYSVFHVPAEITDVASASVASSELSLTACTILHNLLSPSSLNTHPLAIRPHPILLSQVSNDKATKARFFLAASLFPFAGITYKDHKQKVHPLVEAVIREGLKLGNKNYYLDGIQALYDAAAIIKEFLLDEDQFRTPSERVAIGLLLRHTKVHKPMSGPHWSSSLLFSLVCELVPLGSGEEAYKCIQRYNAFTSRVEELALDKSVDAKPLLNGNEVISIVGGKPGPQTAIMLTKVVEWQLEHPEGDKDACMNWLREEHSSGRFRFQEPREPAHAAKRVQTDSRGTSKKVKRAPQ</sequence>
<evidence type="ECO:0000256" key="1">
    <source>
        <dbReference type="ARBA" id="ARBA00007265"/>
    </source>
</evidence>
<dbReference type="GO" id="GO:0003723">
    <property type="term" value="F:RNA binding"/>
    <property type="evidence" value="ECO:0007669"/>
    <property type="project" value="UniProtKB-KW"/>
</dbReference>
<dbReference type="FunFam" id="3.30.460.10:FF:000019">
    <property type="entry name" value="tRNA nucleotidyltransferase cca2"/>
    <property type="match status" value="1"/>
</dbReference>
<keyword evidence="2 5" id="KW-0808">Transferase</keyword>
<dbReference type="EMBL" id="KN824847">
    <property type="protein sequence ID" value="KIK99890.1"/>
    <property type="molecule type" value="Genomic_DNA"/>
</dbReference>
<keyword evidence="10" id="KW-1185">Reference proteome</keyword>
<evidence type="ECO:0000259" key="7">
    <source>
        <dbReference type="Pfam" id="PF01743"/>
    </source>
</evidence>
<evidence type="ECO:0000313" key="10">
    <source>
        <dbReference type="Proteomes" id="UP000054538"/>
    </source>
</evidence>
<protein>
    <recommendedName>
        <fullName evidence="11">Poly A polymerase head domain-containing protein</fullName>
    </recommendedName>
</protein>
<keyword evidence="4 5" id="KW-0694">RNA-binding</keyword>
<evidence type="ECO:0000256" key="5">
    <source>
        <dbReference type="RuleBase" id="RU003953"/>
    </source>
</evidence>